<evidence type="ECO:0000313" key="1">
    <source>
        <dbReference type="EMBL" id="MPM77804.1"/>
    </source>
</evidence>
<accession>A0A645CLJ8</accession>
<dbReference type="AlphaFoldDB" id="A0A645CLJ8"/>
<comment type="caution">
    <text evidence="1">The sequence shown here is derived from an EMBL/GenBank/DDBJ whole genome shotgun (WGS) entry which is preliminary data.</text>
</comment>
<sequence>MKAIKPGSPGKVAGLAERIVAARHRPPPDVLGTHGQLCDFAGLRCEPANHVGHAPGVQQLFGQTILLIGVFGIGSIEQGDAVGEAFVAGGHSVFRDRSWRGYWI</sequence>
<gene>
    <name evidence="1" type="ORF">SDC9_124812</name>
</gene>
<organism evidence="1">
    <name type="scientific">bioreactor metagenome</name>
    <dbReference type="NCBI Taxonomy" id="1076179"/>
    <lineage>
        <taxon>unclassified sequences</taxon>
        <taxon>metagenomes</taxon>
        <taxon>ecological metagenomes</taxon>
    </lineage>
</organism>
<name>A0A645CLJ8_9ZZZZ</name>
<proteinExistence type="predicted"/>
<reference evidence="1" key="1">
    <citation type="submission" date="2019-08" db="EMBL/GenBank/DDBJ databases">
        <authorList>
            <person name="Kucharzyk K."/>
            <person name="Murdoch R.W."/>
            <person name="Higgins S."/>
            <person name="Loffler F."/>
        </authorList>
    </citation>
    <scope>NUCLEOTIDE SEQUENCE</scope>
</reference>
<protein>
    <submittedName>
        <fullName evidence="1">Uncharacterized protein</fullName>
    </submittedName>
</protein>
<dbReference type="EMBL" id="VSSQ01028191">
    <property type="protein sequence ID" value="MPM77804.1"/>
    <property type="molecule type" value="Genomic_DNA"/>
</dbReference>